<dbReference type="Pfam" id="PF07291">
    <property type="entry name" value="MauE"/>
    <property type="match status" value="1"/>
</dbReference>
<comment type="caution">
    <text evidence="7">The sequence shown here is derived from an EMBL/GenBank/DDBJ whole genome shotgun (WGS) entry which is preliminary data.</text>
</comment>
<name>A0ABS0FBZ4_9FLAO</name>
<dbReference type="EMBL" id="JADPVI010000002">
    <property type="protein sequence ID" value="MBF8457241.1"/>
    <property type="molecule type" value="Genomic_DNA"/>
</dbReference>
<feature type="transmembrane region" description="Helical" evidence="5">
    <location>
        <begin position="7"/>
        <end position="25"/>
    </location>
</feature>
<sequence>MKSIFKRTVTVLAYFFVVVFIYATVQKVFDFETFSNQLNVAPQLGSYGAMVASLIVILQVLIVVLFCWRKSRFFGFSITVVMLGIFSIYMAVILLQKTLPCECLGIIKGLNWKQNFAFTLFLLLIGVMGLLGSAQERKKK</sequence>
<reference evidence="7 8" key="1">
    <citation type="submission" date="2020-11" db="EMBL/GenBank/DDBJ databases">
        <title>Kaistella gelatinilytica sp. nov., a flavobacterium isolated from Antarctic Soil.</title>
        <authorList>
            <person name="Li J."/>
        </authorList>
    </citation>
    <scope>NUCLEOTIDE SEQUENCE [LARGE SCALE GENOMIC DNA]</scope>
    <source>
        <strain evidence="7 8">G5-32</strain>
    </source>
</reference>
<evidence type="ECO:0000313" key="8">
    <source>
        <dbReference type="Proteomes" id="UP000660070"/>
    </source>
</evidence>
<dbReference type="Proteomes" id="UP000660070">
    <property type="component" value="Unassembled WGS sequence"/>
</dbReference>
<evidence type="ECO:0000256" key="4">
    <source>
        <dbReference type="ARBA" id="ARBA00023136"/>
    </source>
</evidence>
<dbReference type="RefSeq" id="WP_196079752.1">
    <property type="nucleotide sequence ID" value="NZ_JADPVI010000002.1"/>
</dbReference>
<gene>
    <name evidence="7" type="ORF">IV494_08600</name>
</gene>
<keyword evidence="3 5" id="KW-1133">Transmembrane helix</keyword>
<accession>A0ABS0FBZ4</accession>
<proteinExistence type="predicted"/>
<protein>
    <recommendedName>
        <fullName evidence="6">Methylamine utilisation protein MauE domain-containing protein</fullName>
    </recommendedName>
</protein>
<keyword evidence="8" id="KW-1185">Reference proteome</keyword>
<evidence type="ECO:0000256" key="1">
    <source>
        <dbReference type="ARBA" id="ARBA00004141"/>
    </source>
</evidence>
<keyword evidence="2 5" id="KW-0812">Transmembrane</keyword>
<feature type="domain" description="Methylamine utilisation protein MauE" evidence="6">
    <location>
        <begin position="8"/>
        <end position="131"/>
    </location>
</feature>
<dbReference type="InterPro" id="IPR009908">
    <property type="entry name" value="Methylamine_util_MauE"/>
</dbReference>
<evidence type="ECO:0000256" key="3">
    <source>
        <dbReference type="ARBA" id="ARBA00022989"/>
    </source>
</evidence>
<evidence type="ECO:0000259" key="6">
    <source>
        <dbReference type="Pfam" id="PF07291"/>
    </source>
</evidence>
<evidence type="ECO:0000313" key="7">
    <source>
        <dbReference type="EMBL" id="MBF8457241.1"/>
    </source>
</evidence>
<evidence type="ECO:0000256" key="2">
    <source>
        <dbReference type="ARBA" id="ARBA00022692"/>
    </source>
</evidence>
<organism evidence="7 8">
    <name type="scientific">Kaistella gelatinilytica</name>
    <dbReference type="NCBI Taxonomy" id="2787636"/>
    <lineage>
        <taxon>Bacteria</taxon>
        <taxon>Pseudomonadati</taxon>
        <taxon>Bacteroidota</taxon>
        <taxon>Flavobacteriia</taxon>
        <taxon>Flavobacteriales</taxon>
        <taxon>Weeksellaceae</taxon>
        <taxon>Chryseobacterium group</taxon>
        <taxon>Kaistella</taxon>
    </lineage>
</organism>
<evidence type="ECO:0000256" key="5">
    <source>
        <dbReference type="SAM" id="Phobius"/>
    </source>
</evidence>
<feature type="transmembrane region" description="Helical" evidence="5">
    <location>
        <begin position="115"/>
        <end position="134"/>
    </location>
</feature>
<feature type="transmembrane region" description="Helical" evidence="5">
    <location>
        <begin position="45"/>
        <end position="66"/>
    </location>
</feature>
<feature type="transmembrane region" description="Helical" evidence="5">
    <location>
        <begin position="73"/>
        <end position="95"/>
    </location>
</feature>
<comment type="subcellular location">
    <subcellularLocation>
        <location evidence="1">Membrane</location>
        <topology evidence="1">Multi-pass membrane protein</topology>
    </subcellularLocation>
</comment>
<keyword evidence="4 5" id="KW-0472">Membrane</keyword>